<feature type="region of interest" description="Disordered" evidence="4">
    <location>
        <begin position="757"/>
        <end position="986"/>
    </location>
</feature>
<feature type="compositionally biased region" description="Basic residues" evidence="4">
    <location>
        <begin position="872"/>
        <end position="882"/>
    </location>
</feature>
<feature type="region of interest" description="Disordered" evidence="4">
    <location>
        <begin position="518"/>
        <end position="542"/>
    </location>
</feature>
<keyword evidence="2 3" id="KW-0103">Bromodomain</keyword>
<protein>
    <recommendedName>
        <fullName evidence="9">Bromo domain-containing protein</fullName>
    </recommendedName>
</protein>
<evidence type="ECO:0000256" key="1">
    <source>
        <dbReference type="ARBA" id="ARBA00022737"/>
    </source>
</evidence>
<evidence type="ECO:0000256" key="2">
    <source>
        <dbReference type="ARBA" id="ARBA00023117"/>
    </source>
</evidence>
<dbReference type="GO" id="GO:0006355">
    <property type="term" value="P:regulation of DNA-templated transcription"/>
    <property type="evidence" value="ECO:0007669"/>
    <property type="project" value="TreeGrafter"/>
</dbReference>
<feature type="compositionally biased region" description="Low complexity" evidence="4">
    <location>
        <begin position="839"/>
        <end position="862"/>
    </location>
</feature>
<dbReference type="PANTHER" id="PTHR22880:SF225">
    <property type="entry name" value="BROMODOMAIN-CONTAINING PROTEIN BET-1-RELATED"/>
    <property type="match status" value="1"/>
</dbReference>
<feature type="compositionally biased region" description="Low complexity" evidence="4">
    <location>
        <begin position="12"/>
        <end position="28"/>
    </location>
</feature>
<keyword evidence="1" id="KW-0677">Repeat</keyword>
<evidence type="ECO:0000259" key="6">
    <source>
        <dbReference type="PROSITE" id="PS51525"/>
    </source>
</evidence>
<dbReference type="CDD" id="cd05498">
    <property type="entry name" value="Bromo_Brdt_II_like"/>
    <property type="match status" value="1"/>
</dbReference>
<dbReference type="Gene3D" id="1.20.920.10">
    <property type="entry name" value="Bromodomain-like"/>
    <property type="match status" value="2"/>
</dbReference>
<organism evidence="7 8">
    <name type="scientific">Cloeon dipterum</name>
    <dbReference type="NCBI Taxonomy" id="197152"/>
    <lineage>
        <taxon>Eukaryota</taxon>
        <taxon>Metazoa</taxon>
        <taxon>Ecdysozoa</taxon>
        <taxon>Arthropoda</taxon>
        <taxon>Hexapoda</taxon>
        <taxon>Insecta</taxon>
        <taxon>Pterygota</taxon>
        <taxon>Palaeoptera</taxon>
        <taxon>Ephemeroptera</taxon>
        <taxon>Pisciforma</taxon>
        <taxon>Baetidae</taxon>
        <taxon>Cloeon</taxon>
    </lineage>
</organism>
<evidence type="ECO:0000313" key="7">
    <source>
        <dbReference type="EMBL" id="CAB3360095.1"/>
    </source>
</evidence>
<dbReference type="FunFam" id="1.20.920.10:FF:000003">
    <property type="entry name" value="Bromodomain-containing protein 2"/>
    <property type="match status" value="1"/>
</dbReference>
<evidence type="ECO:0008006" key="9">
    <source>
        <dbReference type="Google" id="ProtNLM"/>
    </source>
</evidence>
<dbReference type="InterPro" id="IPR038336">
    <property type="entry name" value="NET_sf"/>
</dbReference>
<feature type="compositionally biased region" description="Basic residues" evidence="4">
    <location>
        <begin position="647"/>
        <end position="661"/>
    </location>
</feature>
<dbReference type="SMART" id="SM00297">
    <property type="entry name" value="BROMO"/>
    <property type="match status" value="2"/>
</dbReference>
<keyword evidence="8" id="KW-1185">Reference proteome</keyword>
<dbReference type="Pfam" id="PF00439">
    <property type="entry name" value="Bromodomain"/>
    <property type="match status" value="2"/>
</dbReference>
<dbReference type="OrthoDB" id="21449at2759"/>
<evidence type="ECO:0000259" key="5">
    <source>
        <dbReference type="PROSITE" id="PS50014"/>
    </source>
</evidence>
<dbReference type="AlphaFoldDB" id="A0A8S1C213"/>
<sequence length="1036" mass="111384">MPSPANKMSGPNSANSTSSSQSIATANSGGTERLPITPAQMTTQASMTASTPGAPNSQANSSLTSSQQAAPPSSSLDPQMEVINGVANPSIMPPPDRPGRHTNQLQYLLRNVLKALWQHRYSWPFQQPVDAKKLNLPDYYKIIKTPMDMGTVKKRLENNFYQSANECINDMNTMFTNCYVYNKPQEDVVHMAKTLEKLFLSKLSQMPKEEVELDLPASKNAKKPRLAKPPGSAGRGRPSSVSSTSASNNGPSAGIPASAAPHLAPAPGHIAPQMTTLPHGHNSMPPQVNMQGPAPSLTIPQTALVPPGQVKAKKSLKRKADTTTPPGYDLFKPNSAMQLPLAAGPDAKSAKIGLRRESGRQIKKVMKDLPETSQDGMMPMCATALQSGQATKARGGVMSESMKFCHDILKELFSKKHSAHAWPFYKPVDAELLGLHDYHTIIKQPMDLGTVKAKMDNREYRSAVEFASDVRLIFTNCYKYNPPDHDVVTMAKKLQEVFETRFAKIPDDIPVAPVHVEEPVSEGNSSGSSDSDDDSDDSVDHERAQKISLLENQLKLMQEEIKHLSKKRRKEKKKKNILSAGPSKPKIDDKAKSGAHHYELPPDVKQPAGAFSTSTPKPKAKGKAGRGAGGVPPTAVPGVPGALPAKPRGKPGPKPGPRKKNAAAAIPPPSAAPFVESEDEDHAKPMSYDEKRQLSLDINKLPGDKLGKVVHIIQSREPSLRDSNPDEIEIDFETLKPSTLRELESYVASCLKKKVRKPYSMTGRRANTAGGKGRASTDDKKTVPKSKDEQMQEKKQELEKRLQDVSGQLGSAKKAPKKDGKGIEVGIGGQHGQPLSQLSASSSSSSDSDSSSSSASSSSSDSSESDAESSLKPRKKKAKKGHGNAATTAPSQAAPIVPAPVISATTPAAAASMVPPNLTKPETNHMGYMQGMSASKKPPPVVTHTTLPQQPARPTSMATAAPVRKLSASQQIPQHQPPHVANNTMPQLPQQQLPLQQPLIPAQLPQQQLPQPMPPQNQFKPLANLPPNLDTLGKLL</sequence>
<dbReference type="PANTHER" id="PTHR22880">
    <property type="entry name" value="FALZ-RELATED BROMODOMAIN-CONTAINING PROTEINS"/>
    <property type="match status" value="1"/>
</dbReference>
<feature type="domain" description="Bromo" evidence="5">
    <location>
        <begin position="416"/>
        <end position="488"/>
    </location>
</feature>
<reference evidence="7 8" key="1">
    <citation type="submission" date="2020-04" db="EMBL/GenBank/DDBJ databases">
        <authorList>
            <person name="Alioto T."/>
            <person name="Alioto T."/>
            <person name="Gomez Garrido J."/>
        </authorList>
    </citation>
    <scope>NUCLEOTIDE SEQUENCE [LARGE SCALE GENOMIC DNA]</scope>
</reference>
<accession>A0A8S1C213</accession>
<dbReference type="InterPro" id="IPR050935">
    <property type="entry name" value="Bromo_chromatin_reader"/>
</dbReference>
<feature type="compositionally biased region" description="Low complexity" evidence="4">
    <location>
        <begin position="889"/>
        <end position="904"/>
    </location>
</feature>
<dbReference type="InterPro" id="IPR036427">
    <property type="entry name" value="Bromodomain-like_sf"/>
</dbReference>
<feature type="compositionally biased region" description="Basic and acidic residues" evidence="4">
    <location>
        <begin position="585"/>
        <end position="602"/>
    </location>
</feature>
<evidence type="ECO:0000313" key="8">
    <source>
        <dbReference type="Proteomes" id="UP000494165"/>
    </source>
</evidence>
<dbReference type="Proteomes" id="UP000494165">
    <property type="component" value="Unassembled WGS sequence"/>
</dbReference>
<proteinExistence type="predicted"/>
<evidence type="ECO:0000256" key="4">
    <source>
        <dbReference type="SAM" id="MobiDB-lite"/>
    </source>
</evidence>
<feature type="region of interest" description="Disordered" evidence="4">
    <location>
        <begin position="211"/>
        <end position="334"/>
    </location>
</feature>
<feature type="compositionally biased region" description="Low complexity" evidence="4">
    <location>
        <begin position="235"/>
        <end position="272"/>
    </location>
</feature>
<feature type="region of interest" description="Disordered" evidence="4">
    <location>
        <begin position="1006"/>
        <end position="1027"/>
    </location>
</feature>
<evidence type="ECO:0000256" key="3">
    <source>
        <dbReference type="PROSITE-ProRule" id="PRU00035"/>
    </source>
</evidence>
<dbReference type="PROSITE" id="PS00633">
    <property type="entry name" value="BROMODOMAIN_1"/>
    <property type="match status" value="2"/>
</dbReference>
<dbReference type="InterPro" id="IPR043508">
    <property type="entry name" value="Bromo_Brdt_I"/>
</dbReference>
<feature type="compositionally biased region" description="Low complexity" evidence="4">
    <location>
        <begin position="631"/>
        <end position="646"/>
    </location>
</feature>
<feature type="compositionally biased region" description="Polar residues" evidence="4">
    <location>
        <begin position="39"/>
        <end position="60"/>
    </location>
</feature>
<dbReference type="PROSITE" id="PS51525">
    <property type="entry name" value="NET"/>
    <property type="match status" value="1"/>
</dbReference>
<dbReference type="GO" id="GO:0000785">
    <property type="term" value="C:chromatin"/>
    <property type="evidence" value="ECO:0007669"/>
    <property type="project" value="TreeGrafter"/>
</dbReference>
<feature type="compositionally biased region" description="Basic residues" evidence="4">
    <location>
        <begin position="564"/>
        <end position="576"/>
    </location>
</feature>
<dbReference type="FunFam" id="1.20.1270.220:FF:000001">
    <property type="entry name" value="bromodomain-containing protein 2 isoform X1"/>
    <property type="match status" value="1"/>
</dbReference>
<name>A0A8S1C213_9INSE</name>
<dbReference type="PRINTS" id="PR00503">
    <property type="entry name" value="BROMODOMAIN"/>
</dbReference>
<dbReference type="SUPFAM" id="SSF47370">
    <property type="entry name" value="Bromodomain"/>
    <property type="match status" value="2"/>
</dbReference>
<feature type="compositionally biased region" description="Polar residues" evidence="4">
    <location>
        <begin position="943"/>
        <end position="958"/>
    </location>
</feature>
<dbReference type="CDD" id="cd05497">
    <property type="entry name" value="Bromo_Brdt_I_like"/>
    <property type="match status" value="1"/>
</dbReference>
<comment type="caution">
    <text evidence="7">The sequence shown here is derived from an EMBL/GenBank/DDBJ whole genome shotgun (WGS) entry which is preliminary data.</text>
</comment>
<feature type="compositionally biased region" description="Basic and acidic residues" evidence="4">
    <location>
        <begin position="775"/>
        <end position="803"/>
    </location>
</feature>
<feature type="region of interest" description="Disordered" evidence="4">
    <location>
        <begin position="1"/>
        <end position="80"/>
    </location>
</feature>
<dbReference type="Gene3D" id="1.20.1270.220">
    <property type="match status" value="1"/>
</dbReference>
<dbReference type="GO" id="GO:0006338">
    <property type="term" value="P:chromatin remodeling"/>
    <property type="evidence" value="ECO:0007669"/>
    <property type="project" value="TreeGrafter"/>
</dbReference>
<feature type="domain" description="NET" evidence="6">
    <location>
        <begin position="676"/>
        <end position="758"/>
    </location>
</feature>
<dbReference type="GO" id="GO:0005634">
    <property type="term" value="C:nucleus"/>
    <property type="evidence" value="ECO:0007669"/>
    <property type="project" value="TreeGrafter"/>
</dbReference>
<feature type="compositionally biased region" description="Low complexity" evidence="4">
    <location>
        <begin position="61"/>
        <end position="76"/>
    </location>
</feature>
<dbReference type="InterPro" id="IPR018359">
    <property type="entry name" value="Bromodomain_CS"/>
</dbReference>
<dbReference type="FunFam" id="1.20.920.10:FF:000002">
    <property type="entry name" value="Bromodomain-containing protein 4"/>
    <property type="match status" value="1"/>
</dbReference>
<feature type="domain" description="Bromo" evidence="5">
    <location>
        <begin position="117"/>
        <end position="189"/>
    </location>
</feature>
<dbReference type="Pfam" id="PF17035">
    <property type="entry name" value="BET"/>
    <property type="match status" value="1"/>
</dbReference>
<dbReference type="InterPro" id="IPR027353">
    <property type="entry name" value="NET_dom"/>
</dbReference>
<dbReference type="EMBL" id="CADEPI010000002">
    <property type="protein sequence ID" value="CAB3360095.1"/>
    <property type="molecule type" value="Genomic_DNA"/>
</dbReference>
<dbReference type="InterPro" id="IPR001487">
    <property type="entry name" value="Bromodomain"/>
</dbReference>
<dbReference type="PROSITE" id="PS50014">
    <property type="entry name" value="BROMODOMAIN_2"/>
    <property type="match status" value="2"/>
</dbReference>
<dbReference type="InterPro" id="IPR043509">
    <property type="entry name" value="Bromo_Brdt_II"/>
</dbReference>
<feature type="region of interest" description="Disordered" evidence="4">
    <location>
        <begin position="564"/>
        <end position="686"/>
    </location>
</feature>
<gene>
    <name evidence="7" type="ORF">CLODIP_2_CD07799</name>
</gene>